<dbReference type="InterPro" id="IPR003583">
    <property type="entry name" value="Hlx-hairpin-Hlx_DNA-bd_motif"/>
</dbReference>
<dbReference type="SMART" id="SM00278">
    <property type="entry name" value="HhH1"/>
    <property type="match status" value="2"/>
</dbReference>
<comment type="subunit">
    <text evidence="6">Interacts with UvrB in an incision complex.</text>
</comment>
<dbReference type="SUPFAM" id="SSF47781">
    <property type="entry name" value="RuvA domain 2-like"/>
    <property type="match status" value="1"/>
</dbReference>
<dbReference type="Pfam" id="PF22920">
    <property type="entry name" value="UvrC_RNaseH"/>
    <property type="match status" value="1"/>
</dbReference>
<dbReference type="InterPro" id="IPR001162">
    <property type="entry name" value="UvrC_RNase_H_dom"/>
</dbReference>
<name>A0A7C0X966_UNCW3</name>
<dbReference type="PROSITE" id="PS50164">
    <property type="entry name" value="GIY_YIG"/>
    <property type="match status" value="1"/>
</dbReference>
<dbReference type="GO" id="GO:0009381">
    <property type="term" value="F:excinuclease ABC activity"/>
    <property type="evidence" value="ECO:0007669"/>
    <property type="project" value="UniProtKB-UniRule"/>
</dbReference>
<dbReference type="PROSITE" id="PS50165">
    <property type="entry name" value="UVRC"/>
    <property type="match status" value="1"/>
</dbReference>
<dbReference type="SUPFAM" id="SSF46600">
    <property type="entry name" value="C-terminal UvrC-binding domain of UvrB"/>
    <property type="match status" value="1"/>
</dbReference>
<dbReference type="InterPro" id="IPR047296">
    <property type="entry name" value="GIY-YIG_UvrC_Cho"/>
</dbReference>
<dbReference type="Gene3D" id="3.40.1440.10">
    <property type="entry name" value="GIY-YIG endonuclease"/>
    <property type="match status" value="1"/>
</dbReference>
<dbReference type="GO" id="GO:0006289">
    <property type="term" value="P:nucleotide-excision repair"/>
    <property type="evidence" value="ECO:0007669"/>
    <property type="project" value="UniProtKB-UniRule"/>
</dbReference>
<dbReference type="FunFam" id="3.40.1440.10:FF:000001">
    <property type="entry name" value="UvrABC system protein C"/>
    <property type="match status" value="1"/>
</dbReference>
<keyword evidence="3 6" id="KW-0228">DNA excision</keyword>
<feature type="coiled-coil region" evidence="7">
    <location>
        <begin position="199"/>
        <end position="226"/>
    </location>
</feature>
<comment type="function">
    <text evidence="6">The UvrABC repair system catalyzes the recognition and processing of DNA lesions. UvrC both incises the 5' and 3' sides of the lesion. The N-terminal half is responsible for the 3' incision and the C-terminal half is responsible for the 5' incision.</text>
</comment>
<comment type="similarity">
    <text evidence="6">Belongs to the UvrC family.</text>
</comment>
<dbReference type="InterPro" id="IPR010994">
    <property type="entry name" value="RuvA_2-like"/>
</dbReference>
<keyword evidence="4 6" id="KW-0267">Excision nuclease</keyword>
<keyword evidence="7" id="KW-0175">Coiled coil</keyword>
<dbReference type="GO" id="GO:0003677">
    <property type="term" value="F:DNA binding"/>
    <property type="evidence" value="ECO:0007669"/>
    <property type="project" value="UniProtKB-UniRule"/>
</dbReference>
<dbReference type="InterPro" id="IPR004791">
    <property type="entry name" value="UvrC"/>
</dbReference>
<keyword evidence="2 6" id="KW-0227">DNA damage</keyword>
<dbReference type="SMART" id="SM00465">
    <property type="entry name" value="GIYc"/>
    <property type="match status" value="1"/>
</dbReference>
<proteinExistence type="inferred from homology"/>
<evidence type="ECO:0000256" key="1">
    <source>
        <dbReference type="ARBA" id="ARBA00022490"/>
    </source>
</evidence>
<dbReference type="Gene3D" id="1.10.150.20">
    <property type="entry name" value="5' to 3' exonuclease, C-terminal subdomain"/>
    <property type="match status" value="1"/>
</dbReference>
<dbReference type="PANTHER" id="PTHR30562">
    <property type="entry name" value="UVRC/OXIDOREDUCTASE"/>
    <property type="match status" value="1"/>
</dbReference>
<dbReference type="CDD" id="cd10434">
    <property type="entry name" value="GIY-YIG_UvrC_Cho"/>
    <property type="match status" value="1"/>
</dbReference>
<dbReference type="GO" id="GO:0009380">
    <property type="term" value="C:excinuclease repair complex"/>
    <property type="evidence" value="ECO:0007669"/>
    <property type="project" value="InterPro"/>
</dbReference>
<evidence type="ECO:0000259" key="10">
    <source>
        <dbReference type="PROSITE" id="PS50165"/>
    </source>
</evidence>
<evidence type="ECO:0000256" key="2">
    <source>
        <dbReference type="ARBA" id="ARBA00022763"/>
    </source>
</evidence>
<dbReference type="PANTHER" id="PTHR30562:SF1">
    <property type="entry name" value="UVRABC SYSTEM PROTEIN C"/>
    <property type="match status" value="1"/>
</dbReference>
<evidence type="ECO:0000256" key="7">
    <source>
        <dbReference type="SAM" id="Coils"/>
    </source>
</evidence>
<dbReference type="Gene3D" id="3.30.420.340">
    <property type="entry name" value="UvrC, RNAse H endonuclease domain"/>
    <property type="match status" value="1"/>
</dbReference>
<comment type="subcellular location">
    <subcellularLocation>
        <location evidence="6">Cytoplasm</location>
    </subcellularLocation>
</comment>
<keyword evidence="1 6" id="KW-0963">Cytoplasm</keyword>
<feature type="domain" description="UvrC family homology region profile" evidence="10">
    <location>
        <begin position="254"/>
        <end position="476"/>
    </location>
</feature>
<dbReference type="NCBIfam" id="TIGR00194">
    <property type="entry name" value="uvrC"/>
    <property type="match status" value="1"/>
</dbReference>
<dbReference type="Gene3D" id="4.10.860.10">
    <property type="entry name" value="UVR domain"/>
    <property type="match status" value="1"/>
</dbReference>
<dbReference type="AlphaFoldDB" id="A0A7C0X966"/>
<sequence>MKVNEKVLEKIKGAPAKPGVYMFRGKRGYLYIGKAKSLRDRLSSYLSSSPGPRISRVLKYAVDLEYFVTSSDAEALLLEANFIKRYQPRYNVRLKDDKKYPYLKITVGETYPRIYPTRDLRDDGSVLFGPYASAGAMRKTLRTVRKLFPLRTCKYKLPSKRKISPCIDYYIGKCLGPCLPGFPVDEYRKAVEGLVEFLSGKTERVIKRLEEEMKEAARKLEFEKAAFIRDQLIAVREMLRDQSVVMPGRGNKDVVAIAVGGRIALALILQVRGGKVVGKEHFVLNSGGEEDEKEIARAFINLYYTSSALPAEEIVLRPLPEEAALLEALLAERTGKKVILREPTRDELSLYEMARGNAARLLEEEMALRGTAHLYPPSLLDLQRVLELPRVPLRIEAVDISQLFGKNPVGSVVVFLRGRPAKSEYRRFRIKEVKGIDDFSMIEEVVRRRLRRLKEEGKSYPDLFLIDGGAGQLGRALRAASEVGAEDIAFVAIAKRFDELYLPDGRRVMLPRRSQALRLLQRVRDEAHRFAVSYHRNLRRKEGLLSFLDGIPGLGEKRKMALLNYFGSVSRLLSASKEEIAKIEGFGPKTAERLYSLLHPD</sequence>
<dbReference type="Pfam" id="PF02151">
    <property type="entry name" value="UVR"/>
    <property type="match status" value="1"/>
</dbReference>
<evidence type="ECO:0000256" key="3">
    <source>
        <dbReference type="ARBA" id="ARBA00022769"/>
    </source>
</evidence>
<dbReference type="NCBIfam" id="NF001824">
    <property type="entry name" value="PRK00558.1-5"/>
    <property type="match status" value="1"/>
</dbReference>
<protein>
    <recommendedName>
        <fullName evidence="6">UvrABC system protein C</fullName>
        <shortName evidence="6">Protein UvrC</shortName>
    </recommendedName>
    <alternativeName>
        <fullName evidence="6">Excinuclease ABC subunit C</fullName>
    </alternativeName>
</protein>
<gene>
    <name evidence="6 11" type="primary">uvrC</name>
    <name evidence="11" type="ORF">ENG67_02880</name>
</gene>
<keyword evidence="5 6" id="KW-0234">DNA repair</keyword>
<keyword evidence="6" id="KW-0742">SOS response</keyword>
<dbReference type="InterPro" id="IPR036876">
    <property type="entry name" value="UVR_dom_sf"/>
</dbReference>
<dbReference type="InterPro" id="IPR001943">
    <property type="entry name" value="UVR_dom"/>
</dbReference>
<dbReference type="Pfam" id="PF01541">
    <property type="entry name" value="GIY-YIG"/>
    <property type="match status" value="1"/>
</dbReference>
<evidence type="ECO:0000256" key="6">
    <source>
        <dbReference type="HAMAP-Rule" id="MF_00203"/>
    </source>
</evidence>
<feature type="domain" description="UVR" evidence="8">
    <location>
        <begin position="203"/>
        <end position="238"/>
    </location>
</feature>
<dbReference type="Pfam" id="PF08459">
    <property type="entry name" value="UvrC_RNaseH_dom"/>
    <property type="match status" value="1"/>
</dbReference>
<evidence type="ECO:0000259" key="8">
    <source>
        <dbReference type="PROSITE" id="PS50151"/>
    </source>
</evidence>
<dbReference type="PROSITE" id="PS50151">
    <property type="entry name" value="UVR"/>
    <property type="match status" value="1"/>
</dbReference>
<organism evidence="11">
    <name type="scientific">candidate division WOR-3 bacterium</name>
    <dbReference type="NCBI Taxonomy" id="2052148"/>
    <lineage>
        <taxon>Bacteria</taxon>
        <taxon>Bacteria division WOR-3</taxon>
    </lineage>
</organism>
<dbReference type="Pfam" id="PF14520">
    <property type="entry name" value="HHH_5"/>
    <property type="match status" value="1"/>
</dbReference>
<dbReference type="InterPro" id="IPR035901">
    <property type="entry name" value="GIY-YIG_endonuc_sf"/>
</dbReference>
<dbReference type="Proteomes" id="UP000885931">
    <property type="component" value="Unassembled WGS sequence"/>
</dbReference>
<comment type="caution">
    <text evidence="11">The sequence shown here is derived from an EMBL/GenBank/DDBJ whole genome shotgun (WGS) entry which is preliminary data.</text>
</comment>
<evidence type="ECO:0000259" key="9">
    <source>
        <dbReference type="PROSITE" id="PS50164"/>
    </source>
</evidence>
<dbReference type="HAMAP" id="MF_00203">
    <property type="entry name" value="UvrC"/>
    <property type="match status" value="1"/>
</dbReference>
<dbReference type="GO" id="GO:0009432">
    <property type="term" value="P:SOS response"/>
    <property type="evidence" value="ECO:0007669"/>
    <property type="project" value="UniProtKB-UniRule"/>
</dbReference>
<evidence type="ECO:0000256" key="5">
    <source>
        <dbReference type="ARBA" id="ARBA00023204"/>
    </source>
</evidence>
<dbReference type="EMBL" id="DRBW01000112">
    <property type="protein sequence ID" value="HDM90136.1"/>
    <property type="molecule type" value="Genomic_DNA"/>
</dbReference>
<dbReference type="GO" id="GO:0005737">
    <property type="term" value="C:cytoplasm"/>
    <property type="evidence" value="ECO:0007669"/>
    <property type="project" value="UniProtKB-SubCell"/>
</dbReference>
<dbReference type="SUPFAM" id="SSF82771">
    <property type="entry name" value="GIY-YIG endonuclease"/>
    <property type="match status" value="1"/>
</dbReference>
<feature type="domain" description="GIY-YIG" evidence="9">
    <location>
        <begin position="16"/>
        <end position="92"/>
    </location>
</feature>
<reference evidence="11" key="1">
    <citation type="journal article" date="2020" name="mSystems">
        <title>Genome- and Community-Level Interaction Insights into Carbon Utilization and Element Cycling Functions of Hydrothermarchaeota in Hydrothermal Sediment.</title>
        <authorList>
            <person name="Zhou Z."/>
            <person name="Liu Y."/>
            <person name="Xu W."/>
            <person name="Pan J."/>
            <person name="Luo Z.H."/>
            <person name="Li M."/>
        </authorList>
    </citation>
    <scope>NUCLEOTIDE SEQUENCE [LARGE SCALE GENOMIC DNA]</scope>
    <source>
        <strain evidence="11">HyVt-237</strain>
    </source>
</reference>
<dbReference type="InterPro" id="IPR050066">
    <property type="entry name" value="UvrABC_protein_C"/>
</dbReference>
<evidence type="ECO:0000256" key="4">
    <source>
        <dbReference type="ARBA" id="ARBA00022881"/>
    </source>
</evidence>
<accession>A0A7C0X966</accession>
<dbReference type="InterPro" id="IPR000305">
    <property type="entry name" value="GIY-YIG_endonuc"/>
</dbReference>
<evidence type="ECO:0000313" key="11">
    <source>
        <dbReference type="EMBL" id="HDM90136.1"/>
    </source>
</evidence>
<dbReference type="InterPro" id="IPR038476">
    <property type="entry name" value="UvrC_RNase_H_dom_sf"/>
</dbReference>